<dbReference type="EMBL" id="CP003597">
    <property type="protein sequence ID" value="AFY87504.1"/>
    <property type="molecule type" value="Genomic_DNA"/>
</dbReference>
<dbReference type="HOGENOM" id="CLU_2583356_0_0_3"/>
<evidence type="ECO:0000313" key="1">
    <source>
        <dbReference type="EMBL" id="AFY87504.1"/>
    </source>
</evidence>
<organism evidence="1 2">
    <name type="scientific">Chroococcidiopsis thermalis (strain PCC 7203)</name>
    <dbReference type="NCBI Taxonomy" id="251229"/>
    <lineage>
        <taxon>Bacteria</taxon>
        <taxon>Bacillati</taxon>
        <taxon>Cyanobacteriota</taxon>
        <taxon>Cyanophyceae</taxon>
        <taxon>Chroococcidiopsidales</taxon>
        <taxon>Chroococcidiopsidaceae</taxon>
        <taxon>Chroococcidiopsis</taxon>
    </lineage>
</organism>
<dbReference type="AlphaFoldDB" id="K9TZS9"/>
<gene>
    <name evidence="1" type="ORF">Chro_1995</name>
</gene>
<keyword evidence="2" id="KW-1185">Reference proteome</keyword>
<dbReference type="RefSeq" id="WP_015154052.1">
    <property type="nucleotide sequence ID" value="NC_019695.1"/>
</dbReference>
<protein>
    <submittedName>
        <fullName evidence="1">Uncharacterized protein</fullName>
    </submittedName>
</protein>
<accession>K9TZS9</accession>
<dbReference type="Proteomes" id="UP000010384">
    <property type="component" value="Chromosome"/>
</dbReference>
<reference evidence="1 2" key="1">
    <citation type="submission" date="2012-06" db="EMBL/GenBank/DDBJ databases">
        <title>Finished chromosome of genome of Chroococcidiopsis thermalis PCC 7203.</title>
        <authorList>
            <consortium name="US DOE Joint Genome Institute"/>
            <person name="Gugger M."/>
            <person name="Coursin T."/>
            <person name="Rippka R."/>
            <person name="Tandeau De Marsac N."/>
            <person name="Huntemann M."/>
            <person name="Wei C.-L."/>
            <person name="Han J."/>
            <person name="Detter J.C."/>
            <person name="Han C."/>
            <person name="Tapia R."/>
            <person name="Davenport K."/>
            <person name="Daligault H."/>
            <person name="Erkkila T."/>
            <person name="Gu W."/>
            <person name="Munk A.C.C."/>
            <person name="Teshima H."/>
            <person name="Xu Y."/>
            <person name="Chain P."/>
            <person name="Chen A."/>
            <person name="Krypides N."/>
            <person name="Mavromatis K."/>
            <person name="Markowitz V."/>
            <person name="Szeto E."/>
            <person name="Ivanova N."/>
            <person name="Mikhailova N."/>
            <person name="Ovchinnikova G."/>
            <person name="Pagani I."/>
            <person name="Pati A."/>
            <person name="Goodwin L."/>
            <person name="Peters L."/>
            <person name="Pitluck S."/>
            <person name="Woyke T."/>
            <person name="Kerfeld C."/>
        </authorList>
    </citation>
    <scope>NUCLEOTIDE SEQUENCE [LARGE SCALE GENOMIC DNA]</scope>
    <source>
        <strain evidence="1 2">PCC 7203</strain>
    </source>
</reference>
<dbReference type="InParanoid" id="K9TZS9"/>
<evidence type="ECO:0000313" key="2">
    <source>
        <dbReference type="Proteomes" id="UP000010384"/>
    </source>
</evidence>
<name>K9TZS9_CHRTP</name>
<dbReference type="KEGG" id="cthe:Chro_1995"/>
<proteinExistence type="predicted"/>
<sequence>MLEAGSVSSATAEKDFLRYEQAQAEGKKAQALIAQAQQRFRAAQAGLQIDGCRTLSYSEIRQREINTEIADLHSFVSLTK</sequence>